<keyword evidence="1" id="KW-0812">Transmembrane</keyword>
<reference evidence="2 3" key="1">
    <citation type="submission" date="2016-12" db="EMBL/GenBank/DDBJ databases">
        <authorList>
            <person name="Song W.-J."/>
            <person name="Kurnit D.M."/>
        </authorList>
    </citation>
    <scope>NUCLEOTIDE SEQUENCE [LARGE SCALE GENOMIC DNA]</scope>
    <source>
        <strain evidence="2 3">DSM 43162</strain>
    </source>
</reference>
<keyword evidence="1" id="KW-1133">Transmembrane helix</keyword>
<evidence type="ECO:0000313" key="3">
    <source>
        <dbReference type="Proteomes" id="UP000184428"/>
    </source>
</evidence>
<feature type="transmembrane region" description="Helical" evidence="1">
    <location>
        <begin position="12"/>
        <end position="36"/>
    </location>
</feature>
<dbReference type="EMBL" id="FRDM01000112">
    <property type="protein sequence ID" value="SHN89088.1"/>
    <property type="molecule type" value="Genomic_DNA"/>
</dbReference>
<protein>
    <submittedName>
        <fullName evidence="2">Uncharacterized protein</fullName>
    </submittedName>
</protein>
<evidence type="ECO:0000313" key="2">
    <source>
        <dbReference type="EMBL" id="SHN89088.1"/>
    </source>
</evidence>
<keyword evidence="1" id="KW-0472">Membrane</keyword>
<accession>A0A1M7V1J9</accession>
<gene>
    <name evidence="2" type="ORF">SAMN05660350_05083</name>
</gene>
<evidence type="ECO:0000256" key="1">
    <source>
        <dbReference type="SAM" id="Phobius"/>
    </source>
</evidence>
<sequence length="66" mass="6786">MAARNRQSDTALLSLRSAVILFLATLIGGLAGILTYWDQHSLAASVLAGGAAWGGSVALFQKLIGT</sequence>
<dbReference type="AlphaFoldDB" id="A0A1M7V1J9"/>
<name>A0A1M7V1J9_9ACTN</name>
<dbReference type="Proteomes" id="UP000184428">
    <property type="component" value="Unassembled WGS sequence"/>
</dbReference>
<proteinExistence type="predicted"/>
<organism evidence="2 3">
    <name type="scientific">Geodermatophilus obscurus</name>
    <dbReference type="NCBI Taxonomy" id="1861"/>
    <lineage>
        <taxon>Bacteria</taxon>
        <taxon>Bacillati</taxon>
        <taxon>Actinomycetota</taxon>
        <taxon>Actinomycetes</taxon>
        <taxon>Geodermatophilales</taxon>
        <taxon>Geodermatophilaceae</taxon>
        <taxon>Geodermatophilus</taxon>
    </lineage>
</organism>